<gene>
    <name evidence="9" type="ORF">SE17_25445</name>
</gene>
<dbReference type="EMBL" id="LJCR01001258">
    <property type="protein sequence ID" value="KPV50688.1"/>
    <property type="molecule type" value="Genomic_DNA"/>
</dbReference>
<keyword evidence="4 7" id="KW-0812">Transmembrane</keyword>
<feature type="domain" description="ABC transmembrane type-1" evidence="8">
    <location>
        <begin position="1"/>
        <end position="124"/>
    </location>
</feature>
<organism evidence="9 10">
    <name type="scientific">Kouleothrix aurantiaca</name>
    <dbReference type="NCBI Taxonomy" id="186479"/>
    <lineage>
        <taxon>Bacteria</taxon>
        <taxon>Bacillati</taxon>
        <taxon>Chloroflexota</taxon>
        <taxon>Chloroflexia</taxon>
        <taxon>Chloroflexales</taxon>
        <taxon>Roseiflexineae</taxon>
        <taxon>Roseiflexaceae</taxon>
        <taxon>Kouleothrix</taxon>
    </lineage>
</organism>
<dbReference type="SUPFAM" id="SSF161098">
    <property type="entry name" value="MetI-like"/>
    <property type="match status" value="1"/>
</dbReference>
<evidence type="ECO:0000256" key="7">
    <source>
        <dbReference type="RuleBase" id="RU363032"/>
    </source>
</evidence>
<sequence>MLFNVGRVPGLIAAALYAIPPGIKLTELGIRHVPAEVVEAARAFGSTRRQTIFKAQLPLARPSIMAGVNQMIMMVLAMVIIAGLVGGEGLGLEAVTGLARNQTGRGIEAGLAIVLLAIMLDRITQAWAARQSG</sequence>
<dbReference type="CDD" id="cd06261">
    <property type="entry name" value="TM_PBP2"/>
    <property type="match status" value="1"/>
</dbReference>
<evidence type="ECO:0000256" key="4">
    <source>
        <dbReference type="ARBA" id="ARBA00022692"/>
    </source>
</evidence>
<keyword evidence="2 7" id="KW-0813">Transport</keyword>
<proteinExistence type="inferred from homology"/>
<evidence type="ECO:0000313" key="10">
    <source>
        <dbReference type="Proteomes" id="UP000050509"/>
    </source>
</evidence>
<feature type="non-terminal residue" evidence="9">
    <location>
        <position position="1"/>
    </location>
</feature>
<dbReference type="GO" id="GO:0005275">
    <property type="term" value="F:amine transmembrane transporter activity"/>
    <property type="evidence" value="ECO:0007669"/>
    <property type="project" value="TreeGrafter"/>
</dbReference>
<dbReference type="GO" id="GO:0015871">
    <property type="term" value="P:choline transport"/>
    <property type="evidence" value="ECO:0007669"/>
    <property type="project" value="TreeGrafter"/>
</dbReference>
<keyword evidence="10" id="KW-1185">Reference proteome</keyword>
<keyword evidence="5 7" id="KW-1133">Transmembrane helix</keyword>
<evidence type="ECO:0000259" key="8">
    <source>
        <dbReference type="PROSITE" id="PS50928"/>
    </source>
</evidence>
<dbReference type="Proteomes" id="UP000050509">
    <property type="component" value="Unassembled WGS sequence"/>
</dbReference>
<dbReference type="InterPro" id="IPR035906">
    <property type="entry name" value="MetI-like_sf"/>
</dbReference>
<dbReference type="PROSITE" id="PS50928">
    <property type="entry name" value="ABC_TM1"/>
    <property type="match status" value="1"/>
</dbReference>
<comment type="caution">
    <text evidence="7">Lacks conserved residue(s) required for the propagation of feature annotation.</text>
</comment>
<reference evidence="9 10" key="1">
    <citation type="submission" date="2015-09" db="EMBL/GenBank/DDBJ databases">
        <title>Draft genome sequence of Kouleothrix aurantiaca JCM 19913.</title>
        <authorList>
            <person name="Hemp J."/>
        </authorList>
    </citation>
    <scope>NUCLEOTIDE SEQUENCE [LARGE SCALE GENOMIC DNA]</scope>
    <source>
        <strain evidence="9 10">COM-B</strain>
    </source>
</reference>
<dbReference type="GO" id="GO:0043190">
    <property type="term" value="C:ATP-binding cassette (ABC) transporter complex"/>
    <property type="evidence" value="ECO:0007669"/>
    <property type="project" value="TreeGrafter"/>
</dbReference>
<dbReference type="GO" id="GO:0015226">
    <property type="term" value="F:carnitine transmembrane transporter activity"/>
    <property type="evidence" value="ECO:0007669"/>
    <property type="project" value="TreeGrafter"/>
</dbReference>
<dbReference type="PANTHER" id="PTHR47737">
    <property type="entry name" value="GLYCINE BETAINE/PROLINE BETAINE TRANSPORT SYSTEM PERMEASE PROTEIN PROW"/>
    <property type="match status" value="1"/>
</dbReference>
<keyword evidence="6 7" id="KW-0472">Membrane</keyword>
<dbReference type="PATRIC" id="fig|186479.3.peg.1141"/>
<dbReference type="InterPro" id="IPR000515">
    <property type="entry name" value="MetI-like"/>
</dbReference>
<feature type="transmembrane region" description="Helical" evidence="7">
    <location>
        <begin position="64"/>
        <end position="86"/>
    </location>
</feature>
<protein>
    <recommendedName>
        <fullName evidence="8">ABC transmembrane type-1 domain-containing protein</fullName>
    </recommendedName>
</protein>
<evidence type="ECO:0000256" key="6">
    <source>
        <dbReference type="ARBA" id="ARBA00023136"/>
    </source>
</evidence>
<comment type="caution">
    <text evidence="9">The sequence shown here is derived from an EMBL/GenBank/DDBJ whole genome shotgun (WGS) entry which is preliminary data.</text>
</comment>
<evidence type="ECO:0000313" key="9">
    <source>
        <dbReference type="EMBL" id="KPV50688.1"/>
    </source>
</evidence>
<evidence type="ECO:0000256" key="3">
    <source>
        <dbReference type="ARBA" id="ARBA00022475"/>
    </source>
</evidence>
<dbReference type="Gene3D" id="1.10.3720.10">
    <property type="entry name" value="MetI-like"/>
    <property type="match status" value="1"/>
</dbReference>
<keyword evidence="3" id="KW-1003">Cell membrane</keyword>
<comment type="similarity">
    <text evidence="7">Belongs to the binding-protein-dependent transport system permease family.</text>
</comment>
<dbReference type="PANTHER" id="PTHR47737:SF1">
    <property type="entry name" value="GLYCINE BETAINE_PROLINE BETAINE TRANSPORT SYSTEM PERMEASE PROTEIN PROW"/>
    <property type="match status" value="1"/>
</dbReference>
<evidence type="ECO:0000256" key="5">
    <source>
        <dbReference type="ARBA" id="ARBA00022989"/>
    </source>
</evidence>
<dbReference type="Pfam" id="PF00528">
    <property type="entry name" value="BPD_transp_1"/>
    <property type="match status" value="1"/>
</dbReference>
<comment type="subcellular location">
    <subcellularLocation>
        <location evidence="7">Cell membrane</location>
        <topology evidence="7">Multi-pass membrane protein</topology>
    </subcellularLocation>
    <subcellularLocation>
        <location evidence="1">Membrane</location>
        <topology evidence="1">Multi-pass membrane protein</topology>
    </subcellularLocation>
</comment>
<dbReference type="GO" id="GO:0031460">
    <property type="term" value="P:glycine betaine transport"/>
    <property type="evidence" value="ECO:0007669"/>
    <property type="project" value="TreeGrafter"/>
</dbReference>
<name>A0A0P9D659_9CHLR</name>
<dbReference type="AlphaFoldDB" id="A0A0P9D659"/>
<evidence type="ECO:0000256" key="2">
    <source>
        <dbReference type="ARBA" id="ARBA00022448"/>
    </source>
</evidence>
<evidence type="ECO:0000256" key="1">
    <source>
        <dbReference type="ARBA" id="ARBA00004141"/>
    </source>
</evidence>
<accession>A0A0P9D659</accession>